<feature type="compositionally biased region" description="Low complexity" evidence="4">
    <location>
        <begin position="201"/>
        <end position="211"/>
    </location>
</feature>
<feature type="domain" description="DUF5801" evidence="7">
    <location>
        <begin position="1291"/>
        <end position="1426"/>
    </location>
</feature>
<accession>A0A1A9EWL9</accession>
<feature type="domain" description="Calx-beta" evidence="5">
    <location>
        <begin position="315"/>
        <end position="405"/>
    </location>
</feature>
<dbReference type="InterPro" id="IPR010221">
    <property type="entry name" value="VCBS_dom"/>
</dbReference>
<organism evidence="8 9">
    <name type="scientific">Marinobacterium aestuarii</name>
    <dbReference type="NCBI Taxonomy" id="1821621"/>
    <lineage>
        <taxon>Bacteria</taxon>
        <taxon>Pseudomonadati</taxon>
        <taxon>Pseudomonadota</taxon>
        <taxon>Gammaproteobacteria</taxon>
        <taxon>Oceanospirillales</taxon>
        <taxon>Oceanospirillaceae</taxon>
        <taxon>Marinobacterium</taxon>
    </lineage>
</organism>
<keyword evidence="2" id="KW-0677">Repeat</keyword>
<feature type="domain" description="DUF5801" evidence="7">
    <location>
        <begin position="1118"/>
        <end position="1250"/>
    </location>
</feature>
<feature type="region of interest" description="Disordered" evidence="4">
    <location>
        <begin position="806"/>
        <end position="828"/>
    </location>
</feature>
<dbReference type="InterPro" id="IPR019960">
    <property type="entry name" value="T1SS_VCA0849"/>
</dbReference>
<feature type="domain" description="DUF5801" evidence="7">
    <location>
        <begin position="939"/>
        <end position="1074"/>
    </location>
</feature>
<dbReference type="Pfam" id="PF03160">
    <property type="entry name" value="Calx-beta"/>
    <property type="match status" value="1"/>
</dbReference>
<dbReference type="InterPro" id="IPR040853">
    <property type="entry name" value="RapA2_cadherin-like"/>
</dbReference>
<keyword evidence="1" id="KW-0732">Signal</keyword>
<reference evidence="9" key="1">
    <citation type="submission" date="2016-05" db="EMBL/GenBank/DDBJ databases">
        <authorList>
            <person name="Baek K."/>
            <person name="Yang S.-J."/>
        </authorList>
    </citation>
    <scope>NUCLEOTIDE SEQUENCE [LARGE SCALE GENOMIC DNA]</scope>
    <source>
        <strain evidence="9">ST58-10</strain>
    </source>
</reference>
<feature type="domain" description="DUF5801" evidence="7">
    <location>
        <begin position="1651"/>
        <end position="1783"/>
    </location>
</feature>
<dbReference type="OrthoDB" id="220114at2"/>
<evidence type="ECO:0000259" key="6">
    <source>
        <dbReference type="Pfam" id="PF17803"/>
    </source>
</evidence>
<dbReference type="InterPro" id="IPR043824">
    <property type="entry name" value="DUF5801"/>
</dbReference>
<dbReference type="STRING" id="1821621.A8C75_08570"/>
<feature type="compositionally biased region" description="Polar residues" evidence="4">
    <location>
        <begin position="808"/>
        <end position="828"/>
    </location>
</feature>
<dbReference type="NCBIfam" id="NF033682">
    <property type="entry name" value="retention_LapA"/>
    <property type="match status" value="1"/>
</dbReference>
<gene>
    <name evidence="8" type="ORF">A8C75_08570</name>
</gene>
<evidence type="ECO:0008006" key="10">
    <source>
        <dbReference type="Google" id="ProtNLM"/>
    </source>
</evidence>
<evidence type="ECO:0000256" key="2">
    <source>
        <dbReference type="ARBA" id="ARBA00022737"/>
    </source>
</evidence>
<dbReference type="InterPro" id="IPR003644">
    <property type="entry name" value="Calx_beta"/>
</dbReference>
<dbReference type="EMBL" id="CP015839">
    <property type="protein sequence ID" value="ANG62534.1"/>
    <property type="molecule type" value="Genomic_DNA"/>
</dbReference>
<evidence type="ECO:0000259" key="7">
    <source>
        <dbReference type="Pfam" id="PF19116"/>
    </source>
</evidence>
<dbReference type="Pfam" id="PF19116">
    <property type="entry name" value="DUF5801"/>
    <property type="match status" value="5"/>
</dbReference>
<dbReference type="KEGG" id="mars:A8C75_08570"/>
<dbReference type="Proteomes" id="UP000078070">
    <property type="component" value="Chromosome"/>
</dbReference>
<dbReference type="GO" id="GO:0007154">
    <property type="term" value="P:cell communication"/>
    <property type="evidence" value="ECO:0007669"/>
    <property type="project" value="InterPro"/>
</dbReference>
<sequence length="2290" mass="227604">MAIGDVAGSVSFIFGTVVAVGANGAERVLSLGDTLYEGDQVRVSDGGRIEITAANGETLALDSGQEATVDAGFLTAHSGDGQSQHQDVAATVTSISGTVVAVAADGSERILAVGDVLFEGELIRVASGGSVQLTGASGETVSLASGQQALITPEFYTDAAQFDSSQSVASSQSADQALQQTGEIDAIQAAILAGEDPTAVAEATAAGQAPGDAGGPGDSGSSFVLLSRTGQEVNPEAGYPTSGLSRGFTTPDNEVVLLTDAEPVVSVIIKEPEPPVGGEPPDVPTPDFPIVVSGSGALVLEGTNGGEPRVITFLLTLDKAYDQDVTVTYELRPGTASYPDDWFDGQLINVVVIPAGETVFEVPVSIVMDHLDEGNETFEIILLSASGANLNPNASSANVTIIDDDTTPVAVDDINSISDPEVVSAEGNVLGNDTDEDGDDVAGNLEVVIPPGDTEIALSHQYGDLTIQSDGSYVFVLNDDGKAAFLALDDTDPDLVITFPDAYQVTDGYNPGNAADVVISLVGSNDGPEVVVDTGNPQGGNDVVYESGLAVGSDSGADTEFALGSFTLSDLDGLDDLVSITINGGSPVLIGDLVNASFAGASGTLTITAYNAATGVASYSYELTGPTTDVPDAAETDVFSLTVFDGTENSAPATITIEIVDDVPDADPDSGDVTEGATLVVDAVAGVLVNDAEGADGASLQGVRAAGGDTTTPVSGDIGNVVAGLYGTLTLDADGGYSYASTANAIGSDMQDVFVYTLVDGDGDTSTTTLTINLTNAGLLVEDHNAVQVSEAALDEIKDGDDLVAGTVTGSNPDSTAETSTAGDLSDNVSGGNGPYTFALDGSATGSYGTIQVNSDGSYIYTLTAPVTSDPVADDGANVEQGADSFSFTVTDANGNTGQGTIYINIVDDVPSVSIAVTGEGGEAAVVLQTDDALTDGDPTDDDVAVSSAAFGGIFAATPVYGADGAGDTVISYSLALASGVSDGDASGLFSGGVAITLALVGGEIVGSAGGTPVFSIAVDSDGVVTLTQSEAIDHIEGGAFDDVIALANGLVELTATATTTDSDGDTATDSTSIDLGGNISFVDDEPSVSIAVTGQGGEAAVVLQTNDALTDGDPTDDDVAVSSAAFGGIFAATPIYGADGAGDTVISYSLALASGVSNGDASGLFSGGVAITLSLVGGEIVGSAGGTPVFSIAVDSDGVVTLTQSEAIDHIEGGAFDDVIALANGLVELTATATTTDSDGDTATDSTSIDLGGNISFVDDEPSVSIAVTGQGGEAAVVLQTDDALTDGDPTDDDVAVSSAAFGGIFAATPVYGADGAGDTVISYSLALASGVSDGDASGLFSGGVAITLALVGGEIVGSAGGTPVFSIAVDSDGVVTLTQSEAIDHIEGGAFDDVIALANGLVELTATATTTDSDGDTATDSTSIDLGGNISFVDDEPSVSIAVTGQGGEATVVLQTNDALTDGDPTDDDVAVSSAAFGGIFAATPIYGADGAGDTVISYSLALASGVSNGDASGLFSGGVAITLALVGGEIVGSAGGTPVFSIAVDSDGVVTLTQSEAIDHIEGGAFDDVIALANGLVELTATATTTDSDGDTATDGTSIDLGGNISFVDDEPSVTLTLGSDTNVVLKTQDSRTDGDPTETDTATSAIVFGVPVTLSTSTGADGLSSAGYSFALNLVSGGGTASGLTSGGASIYLYQLADGTVVGSTSVTAPASIDASVVFSIGVASGGEVTLSQYGALDHSNAETMAAYDDDVQVLANGLVNLSVSYTIVDGDGDSATDTKVIDLGGNIQFADDGPSITSVDKIFIANEAGIAADGRINLQSGADGLQELRFDSVVDGSVVTGVTSGNATLYYYIDPSDASHLVGSTALSAVAAFADSGTWAFEITLDTASESYNVEILQPLDAFVTTALGSAVKEAGGPSDWAILRDGADNELAILSGRYAGSQAALDNWFSTANDAALMDSKINGSLAGWGTGTSSGSGNNNHDTLEVMRIEFGDGDDGTTTDSEANAGWSGPRANGVMLDFSKNYSNGNLIYVVVTYDDGSFDKVAVTIGTSFADDANGVTAGVITYNGTTDFLEISAPSGKVLDTVDVGVKSGDGKFVVGSLSVASNDGEVSFDVPIQAVDGDGDSASGVISIVSSGDGVGSAFVGTAGDDVLAGGSGNDILTGNDGSDIFVWNDGDEGTLASPAVDTVTDFSLAQGDVLNLADLLQGEHDGSGVGADNLDQFLSFNWDGANTTVSIAHDALNSADVTQKIVLQGVDLTAGGTMSDQQIIDTLIAGNNLQTDQ</sequence>
<dbReference type="Pfam" id="PF17803">
    <property type="entry name" value="Cadherin_4"/>
    <property type="match status" value="1"/>
</dbReference>
<dbReference type="SUPFAM" id="SSF51120">
    <property type="entry name" value="beta-Roll"/>
    <property type="match status" value="1"/>
</dbReference>
<dbReference type="RefSeq" id="WP_067380762.1">
    <property type="nucleotide sequence ID" value="NZ_CP015839.1"/>
</dbReference>
<keyword evidence="9" id="KW-1185">Reference proteome</keyword>
<dbReference type="InterPro" id="IPR038081">
    <property type="entry name" value="CalX-like_sf"/>
</dbReference>
<keyword evidence="3" id="KW-0106">Calcium</keyword>
<dbReference type="GO" id="GO:0016020">
    <property type="term" value="C:membrane"/>
    <property type="evidence" value="ECO:0007669"/>
    <property type="project" value="InterPro"/>
</dbReference>
<dbReference type="Gene3D" id="2.60.40.2030">
    <property type="match status" value="1"/>
</dbReference>
<dbReference type="NCBIfam" id="TIGR01965">
    <property type="entry name" value="VCBS_repeat"/>
    <property type="match status" value="3"/>
</dbReference>
<dbReference type="NCBIfam" id="TIGR03661">
    <property type="entry name" value="T1SS_VCA0849"/>
    <property type="match status" value="1"/>
</dbReference>
<name>A0A1A9EWL9_9GAMM</name>
<evidence type="ECO:0000313" key="9">
    <source>
        <dbReference type="Proteomes" id="UP000078070"/>
    </source>
</evidence>
<evidence type="ECO:0000259" key="5">
    <source>
        <dbReference type="Pfam" id="PF03160"/>
    </source>
</evidence>
<evidence type="ECO:0000256" key="4">
    <source>
        <dbReference type="SAM" id="MobiDB-lite"/>
    </source>
</evidence>
<dbReference type="SUPFAM" id="SSF141072">
    <property type="entry name" value="CalX-like"/>
    <property type="match status" value="1"/>
</dbReference>
<reference evidence="8 9" key="2">
    <citation type="journal article" date="2018" name="Int. J. Syst. Evol. Microbiol.">
        <title>Marinobacterium aestuarii sp. nov., a benzene-degrading marine bacterium isolated from estuary sediment.</title>
        <authorList>
            <person name="Bae S.S."/>
            <person name="Jung J."/>
            <person name="Chung D."/>
            <person name="Baek K."/>
        </authorList>
    </citation>
    <scope>NUCLEOTIDE SEQUENCE [LARGE SCALE GENOMIC DNA]</scope>
    <source>
        <strain evidence="8 9">ST58-10</strain>
    </source>
</reference>
<feature type="region of interest" description="Disordered" evidence="4">
    <location>
        <begin position="201"/>
        <end position="224"/>
    </location>
</feature>
<feature type="domain" description="DUF5801" evidence="7">
    <location>
        <begin position="1470"/>
        <end position="1600"/>
    </location>
</feature>
<evidence type="ECO:0000313" key="8">
    <source>
        <dbReference type="EMBL" id="ANG62534.1"/>
    </source>
</evidence>
<dbReference type="InterPro" id="IPR047777">
    <property type="entry name" value="LapA-like_RM"/>
</dbReference>
<evidence type="ECO:0000256" key="1">
    <source>
        <dbReference type="ARBA" id="ARBA00022729"/>
    </source>
</evidence>
<proteinExistence type="predicted"/>
<evidence type="ECO:0000256" key="3">
    <source>
        <dbReference type="ARBA" id="ARBA00022837"/>
    </source>
</evidence>
<dbReference type="InterPro" id="IPR011049">
    <property type="entry name" value="Serralysin-like_metalloprot_C"/>
</dbReference>
<protein>
    <recommendedName>
        <fullName evidence="10">VWFA domain-containing protein</fullName>
    </recommendedName>
</protein>
<feature type="domain" description="RapA2 cadherin-like" evidence="6">
    <location>
        <begin position="653"/>
        <end position="739"/>
    </location>
</feature>